<name>W9W288_9EURO</name>
<keyword evidence="2" id="KW-1185">Reference proteome</keyword>
<dbReference type="EMBL" id="AMGW01000004">
    <property type="protein sequence ID" value="EXJ59110.1"/>
    <property type="molecule type" value="Genomic_DNA"/>
</dbReference>
<dbReference type="InterPro" id="IPR029071">
    <property type="entry name" value="Ubiquitin-like_domsf"/>
</dbReference>
<sequence>MDTPAANPEGERIPPPAENIRQLEIKVTDGSNELVFKVKGSTKLGKVVNKFCVHQGKDPETLGMENDDIIEMKSEQIGGWSR</sequence>
<dbReference type="RefSeq" id="XP_007758733.1">
    <property type="nucleotide sequence ID" value="XM_007760543.1"/>
</dbReference>
<dbReference type="HOGENOM" id="CLU_148322_0_1_1"/>
<comment type="caution">
    <text evidence="1">The sequence shown here is derived from an EMBL/GenBank/DDBJ whole genome shotgun (WGS) entry which is preliminary data.</text>
</comment>
<evidence type="ECO:0000313" key="2">
    <source>
        <dbReference type="Proteomes" id="UP000019473"/>
    </source>
</evidence>
<dbReference type="AlphaFoldDB" id="W9W288"/>
<dbReference type="STRING" id="1182544.W9W288"/>
<evidence type="ECO:0008006" key="3">
    <source>
        <dbReference type="Google" id="ProtNLM"/>
    </source>
</evidence>
<reference evidence="1 2" key="1">
    <citation type="submission" date="2013-03" db="EMBL/GenBank/DDBJ databases">
        <title>The Genome Sequence of Cladophialophora yegresii CBS 114405.</title>
        <authorList>
            <consortium name="The Broad Institute Genomics Platform"/>
            <person name="Cuomo C."/>
            <person name="de Hoog S."/>
            <person name="Gorbushina A."/>
            <person name="Walker B."/>
            <person name="Young S.K."/>
            <person name="Zeng Q."/>
            <person name="Gargeya S."/>
            <person name="Fitzgerald M."/>
            <person name="Haas B."/>
            <person name="Abouelleil A."/>
            <person name="Allen A.W."/>
            <person name="Alvarado L."/>
            <person name="Arachchi H.M."/>
            <person name="Berlin A.M."/>
            <person name="Chapman S.B."/>
            <person name="Gainer-Dewar J."/>
            <person name="Goldberg J."/>
            <person name="Griggs A."/>
            <person name="Gujja S."/>
            <person name="Hansen M."/>
            <person name="Howarth C."/>
            <person name="Imamovic A."/>
            <person name="Ireland A."/>
            <person name="Larimer J."/>
            <person name="McCowan C."/>
            <person name="Murphy C."/>
            <person name="Pearson M."/>
            <person name="Poon T.W."/>
            <person name="Priest M."/>
            <person name="Roberts A."/>
            <person name="Saif S."/>
            <person name="Shea T."/>
            <person name="Sisk P."/>
            <person name="Sykes S."/>
            <person name="Wortman J."/>
            <person name="Nusbaum C."/>
            <person name="Birren B."/>
        </authorList>
    </citation>
    <scope>NUCLEOTIDE SEQUENCE [LARGE SCALE GENOMIC DNA]</scope>
    <source>
        <strain evidence="1 2">CBS 114405</strain>
    </source>
</reference>
<accession>W9W288</accession>
<dbReference type="VEuPathDB" id="FungiDB:A1O7_06541"/>
<dbReference type="OrthoDB" id="442921at2759"/>
<dbReference type="Proteomes" id="UP000019473">
    <property type="component" value="Unassembled WGS sequence"/>
</dbReference>
<proteinExistence type="predicted"/>
<evidence type="ECO:0000313" key="1">
    <source>
        <dbReference type="EMBL" id="EXJ59110.1"/>
    </source>
</evidence>
<dbReference type="Gene3D" id="3.10.20.90">
    <property type="entry name" value="Phosphatidylinositol 3-kinase Catalytic Subunit, Chain A, domain 1"/>
    <property type="match status" value="1"/>
</dbReference>
<dbReference type="GeneID" id="19181118"/>
<organism evidence="1 2">
    <name type="scientific">Cladophialophora yegresii CBS 114405</name>
    <dbReference type="NCBI Taxonomy" id="1182544"/>
    <lineage>
        <taxon>Eukaryota</taxon>
        <taxon>Fungi</taxon>
        <taxon>Dikarya</taxon>
        <taxon>Ascomycota</taxon>
        <taxon>Pezizomycotina</taxon>
        <taxon>Eurotiomycetes</taxon>
        <taxon>Chaetothyriomycetidae</taxon>
        <taxon>Chaetothyriales</taxon>
        <taxon>Herpotrichiellaceae</taxon>
        <taxon>Cladophialophora</taxon>
    </lineage>
</organism>
<gene>
    <name evidence="1" type="ORF">A1O7_06541</name>
</gene>
<protein>
    <recommendedName>
        <fullName evidence="3">Ubiquitin-like domain-containing protein</fullName>
    </recommendedName>
</protein>
<dbReference type="SUPFAM" id="SSF54236">
    <property type="entry name" value="Ubiquitin-like"/>
    <property type="match status" value="1"/>
</dbReference>